<dbReference type="GO" id="GO:0008168">
    <property type="term" value="F:methyltransferase activity"/>
    <property type="evidence" value="ECO:0007669"/>
    <property type="project" value="UniProtKB-KW"/>
</dbReference>
<accession>A0ABW8ALE7</accession>
<proteinExistence type="predicted"/>
<dbReference type="Pfam" id="PF05175">
    <property type="entry name" value="MTS"/>
    <property type="match status" value="1"/>
</dbReference>
<dbReference type="PANTHER" id="PTHR18895">
    <property type="entry name" value="HEMK METHYLTRANSFERASE"/>
    <property type="match status" value="1"/>
</dbReference>
<dbReference type="Proteomes" id="UP001612915">
    <property type="component" value="Unassembled WGS sequence"/>
</dbReference>
<dbReference type="InterPro" id="IPR029063">
    <property type="entry name" value="SAM-dependent_MTases_sf"/>
</dbReference>
<keyword evidence="2" id="KW-0489">Methyltransferase</keyword>
<dbReference type="GO" id="GO:0032259">
    <property type="term" value="P:methylation"/>
    <property type="evidence" value="ECO:0007669"/>
    <property type="project" value="UniProtKB-KW"/>
</dbReference>
<name>A0ABW8ALE7_9ACTN</name>
<dbReference type="InterPro" id="IPR002052">
    <property type="entry name" value="DNA_methylase_N6_adenine_CS"/>
</dbReference>
<dbReference type="CDD" id="cd02440">
    <property type="entry name" value="AdoMet_MTases"/>
    <property type="match status" value="1"/>
</dbReference>
<feature type="domain" description="Methyltransferase small" evidence="1">
    <location>
        <begin position="147"/>
        <end position="263"/>
    </location>
</feature>
<dbReference type="InterPro" id="IPR007848">
    <property type="entry name" value="Small_mtfrase_dom"/>
</dbReference>
<comment type="caution">
    <text evidence="2">The sequence shown here is derived from an EMBL/GenBank/DDBJ whole genome shotgun (WGS) entry which is preliminary data.</text>
</comment>
<evidence type="ECO:0000313" key="3">
    <source>
        <dbReference type="Proteomes" id="UP001612915"/>
    </source>
</evidence>
<organism evidence="2 3">
    <name type="scientific">Spongisporangium articulatum</name>
    <dbReference type="NCBI Taxonomy" id="3362603"/>
    <lineage>
        <taxon>Bacteria</taxon>
        <taxon>Bacillati</taxon>
        <taxon>Actinomycetota</taxon>
        <taxon>Actinomycetes</taxon>
        <taxon>Kineosporiales</taxon>
        <taxon>Kineosporiaceae</taxon>
        <taxon>Spongisporangium</taxon>
    </lineage>
</organism>
<dbReference type="Gene3D" id="3.40.50.150">
    <property type="entry name" value="Vaccinia Virus protein VP39"/>
    <property type="match status" value="1"/>
</dbReference>
<dbReference type="InterPro" id="IPR050320">
    <property type="entry name" value="N5-glutamine_MTase"/>
</dbReference>
<evidence type="ECO:0000259" key="1">
    <source>
        <dbReference type="Pfam" id="PF05175"/>
    </source>
</evidence>
<keyword evidence="2" id="KW-0808">Transferase</keyword>
<dbReference type="SUPFAM" id="SSF53335">
    <property type="entry name" value="S-adenosyl-L-methionine-dependent methyltransferases"/>
    <property type="match status" value="1"/>
</dbReference>
<dbReference type="PANTHER" id="PTHR18895:SF74">
    <property type="entry name" value="MTRF1L RELEASE FACTOR GLUTAMINE METHYLTRANSFERASE"/>
    <property type="match status" value="1"/>
</dbReference>
<gene>
    <name evidence="2" type="ORF">ACIB24_07010</name>
</gene>
<dbReference type="RefSeq" id="WP_398277258.1">
    <property type="nucleotide sequence ID" value="NZ_JBITLV010000002.1"/>
</dbReference>
<protein>
    <submittedName>
        <fullName evidence="2">Methyltransferase</fullName>
    </submittedName>
</protein>
<dbReference type="PROSITE" id="PS00092">
    <property type="entry name" value="N6_MTASE"/>
    <property type="match status" value="1"/>
</dbReference>
<evidence type="ECO:0000313" key="2">
    <source>
        <dbReference type="EMBL" id="MFI7586808.1"/>
    </source>
</evidence>
<reference evidence="2 3" key="1">
    <citation type="submission" date="2024-10" db="EMBL/GenBank/DDBJ databases">
        <title>The Natural Products Discovery Center: Release of the First 8490 Sequenced Strains for Exploring Actinobacteria Biosynthetic Diversity.</title>
        <authorList>
            <person name="Kalkreuter E."/>
            <person name="Kautsar S.A."/>
            <person name="Yang D."/>
            <person name="Bader C.D."/>
            <person name="Teijaro C.N."/>
            <person name="Fluegel L."/>
            <person name="Davis C.M."/>
            <person name="Simpson J.R."/>
            <person name="Lauterbach L."/>
            <person name="Steele A.D."/>
            <person name="Gui C."/>
            <person name="Meng S."/>
            <person name="Li G."/>
            <person name="Viehrig K."/>
            <person name="Ye F."/>
            <person name="Su P."/>
            <person name="Kiefer A.F."/>
            <person name="Nichols A."/>
            <person name="Cepeda A.J."/>
            <person name="Yan W."/>
            <person name="Fan B."/>
            <person name="Jiang Y."/>
            <person name="Adhikari A."/>
            <person name="Zheng C.-J."/>
            <person name="Schuster L."/>
            <person name="Cowan T.M."/>
            <person name="Smanski M.J."/>
            <person name="Chevrette M.G."/>
            <person name="De Carvalho L.P.S."/>
            <person name="Shen B."/>
        </authorList>
    </citation>
    <scope>NUCLEOTIDE SEQUENCE [LARGE SCALE GENOMIC DNA]</scope>
    <source>
        <strain evidence="2 3">NPDC049639</strain>
    </source>
</reference>
<dbReference type="EMBL" id="JBITLV010000002">
    <property type="protein sequence ID" value="MFI7586808.1"/>
    <property type="molecule type" value="Genomic_DNA"/>
</dbReference>
<sequence>MTYVTTPAEDASGRAAPDGPLCELLCALGDHGYSFVTVSPETHARVNRRPGNAWARDLRGVFGWSRRFRPGLVPAELLRLMDAAGVLDRDGGTLRSRVRVSGLGGRLFVHSAFPTLDPAAVFFGPDTYRTTSACLTHVAHLAYGSRPVRRIADIGCGTGAIGLTVAARCPGAELVLVDVNEAALRFARVNAAVAGLDGRSAAVRSDLLRDVDGDFDLIVSNPPFMIDPLGRRYRDGGAPGYGLPVRVAEAAVARLRPGGSLVMFSGTGVVDGVDPLRRELEQRLSGKDLDWSYTEVDPDVYDEELDTPAYRDAERIALAVLTVEWSA</sequence>
<keyword evidence="3" id="KW-1185">Reference proteome</keyword>